<evidence type="ECO:0000313" key="2">
    <source>
        <dbReference type="Proteomes" id="UP000015453"/>
    </source>
</evidence>
<dbReference type="Proteomes" id="UP000015453">
    <property type="component" value="Unassembled WGS sequence"/>
</dbReference>
<protein>
    <submittedName>
        <fullName evidence="1">Uncharacterized protein</fullName>
    </submittedName>
</protein>
<name>S8DAN2_9LAMI</name>
<reference evidence="1 2" key="1">
    <citation type="journal article" date="2013" name="BMC Genomics">
        <title>The miniature genome of a carnivorous plant Genlisea aurea contains a low number of genes and short non-coding sequences.</title>
        <authorList>
            <person name="Leushkin E.V."/>
            <person name="Sutormin R.A."/>
            <person name="Nabieva E.R."/>
            <person name="Penin A.A."/>
            <person name="Kondrashov A.S."/>
            <person name="Logacheva M.D."/>
        </authorList>
    </citation>
    <scope>NUCLEOTIDE SEQUENCE [LARGE SCALE GENOMIC DNA]</scope>
</reference>
<sequence length="57" mass="5798">MGSYNAEYELVFNGTVAQLGEGSSTSLVAGGCCNLIFLLKICSERGKALKGEPAAAG</sequence>
<proteinExistence type="predicted"/>
<comment type="caution">
    <text evidence="1">The sequence shown here is derived from an EMBL/GenBank/DDBJ whole genome shotgun (WGS) entry which is preliminary data.</text>
</comment>
<accession>S8DAN2</accession>
<dbReference type="AlphaFoldDB" id="S8DAN2"/>
<keyword evidence="2" id="KW-1185">Reference proteome</keyword>
<evidence type="ECO:0000313" key="1">
    <source>
        <dbReference type="EMBL" id="EPS59758.1"/>
    </source>
</evidence>
<gene>
    <name evidence="1" type="ORF">M569_15047</name>
</gene>
<dbReference type="EMBL" id="AUSU01008102">
    <property type="protein sequence ID" value="EPS59758.1"/>
    <property type="molecule type" value="Genomic_DNA"/>
</dbReference>
<organism evidence="1 2">
    <name type="scientific">Genlisea aurea</name>
    <dbReference type="NCBI Taxonomy" id="192259"/>
    <lineage>
        <taxon>Eukaryota</taxon>
        <taxon>Viridiplantae</taxon>
        <taxon>Streptophyta</taxon>
        <taxon>Embryophyta</taxon>
        <taxon>Tracheophyta</taxon>
        <taxon>Spermatophyta</taxon>
        <taxon>Magnoliopsida</taxon>
        <taxon>eudicotyledons</taxon>
        <taxon>Gunneridae</taxon>
        <taxon>Pentapetalae</taxon>
        <taxon>asterids</taxon>
        <taxon>lamiids</taxon>
        <taxon>Lamiales</taxon>
        <taxon>Lentibulariaceae</taxon>
        <taxon>Genlisea</taxon>
    </lineage>
</organism>